<feature type="transmembrane region" description="Helical" evidence="2">
    <location>
        <begin position="28"/>
        <end position="45"/>
    </location>
</feature>
<evidence type="ECO:0000256" key="2">
    <source>
        <dbReference type="SAM" id="Phobius"/>
    </source>
</evidence>
<feature type="transmembrane region" description="Helical" evidence="2">
    <location>
        <begin position="188"/>
        <end position="205"/>
    </location>
</feature>
<dbReference type="Proteomes" id="UP000230081">
    <property type="component" value="Unassembled WGS sequence"/>
</dbReference>
<sequence>MGLISRPSPKNILAEQVQDTLGIIKTRAMLFPAAVVLFMAIKAITPLPISNLVFVVFGYFWVTTLLAWFLIEKWKNTPRIATALDIGKGLFLIEIVLGLFIIYYLIPAFVYLFGSSIWLVFFFYTFYSSAGTGGMAGYSYSRGFINSCFVLSCLCCGIVFFWECFGVAPTYEPLPFIAGFFYQRPIPSLVLFMSLIGVFFIARGFNSNIWEKFRRVNERVGQKTEELRELNQKLEEKVGERTRELEDAKAVLEIKVEARTRELRELAEGLEDEVKRRTKEVYEKMEDLERFQRLAVGREMKMIELKKEIERLKKELEKYKGQRR</sequence>
<organism evidence="3 4">
    <name type="scientific">Candidatus Nealsonbacteria bacterium CG_4_10_14_0_2_um_filter_39_15</name>
    <dbReference type="NCBI Taxonomy" id="1974681"/>
    <lineage>
        <taxon>Bacteria</taxon>
        <taxon>Candidatus Nealsoniibacteriota</taxon>
    </lineage>
</organism>
<keyword evidence="2" id="KW-0812">Transmembrane</keyword>
<evidence type="ECO:0000313" key="3">
    <source>
        <dbReference type="EMBL" id="PIZ88285.1"/>
    </source>
</evidence>
<accession>A0A2M7UWN8</accession>
<reference evidence="4" key="1">
    <citation type="submission" date="2017-09" db="EMBL/GenBank/DDBJ databases">
        <title>Depth-based differentiation of microbial function through sediment-hosted aquifers and enrichment of novel symbionts in the deep terrestrial subsurface.</title>
        <authorList>
            <person name="Probst A.J."/>
            <person name="Ladd B."/>
            <person name="Jarett J.K."/>
            <person name="Geller-Mcgrath D.E."/>
            <person name="Sieber C.M.K."/>
            <person name="Emerson J.B."/>
            <person name="Anantharaman K."/>
            <person name="Thomas B.C."/>
            <person name="Malmstrom R."/>
            <person name="Stieglmeier M."/>
            <person name="Klingl A."/>
            <person name="Woyke T."/>
            <person name="Ryan C.M."/>
            <person name="Banfield J.F."/>
        </authorList>
    </citation>
    <scope>NUCLEOTIDE SEQUENCE [LARGE SCALE GENOMIC DNA]</scope>
</reference>
<keyword evidence="2" id="KW-1133">Transmembrane helix</keyword>
<name>A0A2M7UWN8_9BACT</name>
<feature type="transmembrane region" description="Helical" evidence="2">
    <location>
        <begin position="83"/>
        <end position="103"/>
    </location>
</feature>
<gene>
    <name evidence="3" type="ORF">COX91_00990</name>
</gene>
<dbReference type="EMBL" id="PFPA01000016">
    <property type="protein sequence ID" value="PIZ88285.1"/>
    <property type="molecule type" value="Genomic_DNA"/>
</dbReference>
<evidence type="ECO:0000256" key="1">
    <source>
        <dbReference type="SAM" id="Coils"/>
    </source>
</evidence>
<protein>
    <submittedName>
        <fullName evidence="3">Uncharacterized protein</fullName>
    </submittedName>
</protein>
<feature type="coiled-coil region" evidence="1">
    <location>
        <begin position="213"/>
        <end position="322"/>
    </location>
</feature>
<keyword evidence="1" id="KW-0175">Coiled coil</keyword>
<evidence type="ECO:0000313" key="4">
    <source>
        <dbReference type="Proteomes" id="UP000230081"/>
    </source>
</evidence>
<feature type="transmembrane region" description="Helical" evidence="2">
    <location>
        <begin position="148"/>
        <end position="168"/>
    </location>
</feature>
<dbReference type="AlphaFoldDB" id="A0A2M7UWN8"/>
<proteinExistence type="predicted"/>
<comment type="caution">
    <text evidence="3">The sequence shown here is derived from an EMBL/GenBank/DDBJ whole genome shotgun (WGS) entry which is preliminary data.</text>
</comment>
<feature type="transmembrane region" description="Helical" evidence="2">
    <location>
        <begin position="51"/>
        <end position="71"/>
    </location>
</feature>
<keyword evidence="2" id="KW-0472">Membrane</keyword>